<dbReference type="SUPFAM" id="SSF56784">
    <property type="entry name" value="HAD-like"/>
    <property type="match status" value="1"/>
</dbReference>
<evidence type="ECO:0000256" key="1">
    <source>
        <dbReference type="ARBA" id="ARBA00008106"/>
    </source>
</evidence>
<dbReference type="Pfam" id="PF00702">
    <property type="entry name" value="Hydrolase"/>
    <property type="match status" value="1"/>
</dbReference>
<dbReference type="SFLD" id="SFLDG01129">
    <property type="entry name" value="C1.5:_HAD__Beta-PGM__Phosphata"/>
    <property type="match status" value="1"/>
</dbReference>
<dbReference type="InterPro" id="IPR051540">
    <property type="entry name" value="S-2-haloacid_dehalogenase"/>
</dbReference>
<reference evidence="3" key="1">
    <citation type="journal article" date="2020" name="mSystems">
        <title>Genome- and Community-Level Interaction Insights into Carbon Utilization and Element Cycling Functions of Hydrothermarchaeota in Hydrothermal Sediment.</title>
        <authorList>
            <person name="Zhou Z."/>
            <person name="Liu Y."/>
            <person name="Xu W."/>
            <person name="Pan J."/>
            <person name="Luo Z.H."/>
            <person name="Li M."/>
        </authorList>
    </citation>
    <scope>NUCLEOTIDE SEQUENCE [LARGE SCALE GENOMIC DNA]</scope>
    <source>
        <strain evidence="3">SpSt-524</strain>
    </source>
</reference>
<dbReference type="InterPro" id="IPR036412">
    <property type="entry name" value="HAD-like_sf"/>
</dbReference>
<dbReference type="SFLD" id="SFLDG01135">
    <property type="entry name" value="C1.5.6:_HAD__Beta-PGM__Phospha"/>
    <property type="match status" value="1"/>
</dbReference>
<dbReference type="EMBL" id="DSWI01000014">
    <property type="protein sequence ID" value="HFG20338.1"/>
    <property type="molecule type" value="Genomic_DNA"/>
</dbReference>
<dbReference type="InterPro" id="IPR023198">
    <property type="entry name" value="PGP-like_dom2"/>
</dbReference>
<proteinExistence type="inferred from homology"/>
<dbReference type="SFLD" id="SFLDS00003">
    <property type="entry name" value="Haloacid_Dehalogenase"/>
    <property type="match status" value="1"/>
</dbReference>
<comment type="similarity">
    <text evidence="1">Belongs to the HAD-like hydrolase superfamily. S-2-haloalkanoic acid dehalogenase family.</text>
</comment>
<keyword evidence="2" id="KW-0378">Hydrolase</keyword>
<evidence type="ECO:0000313" key="3">
    <source>
        <dbReference type="EMBL" id="HFG20338.1"/>
    </source>
</evidence>
<dbReference type="GO" id="GO:0019120">
    <property type="term" value="F:hydrolase activity, acting on acid halide bonds, in C-halide compounds"/>
    <property type="evidence" value="ECO:0007669"/>
    <property type="project" value="InterPro"/>
</dbReference>
<dbReference type="SFLD" id="SFLDF00045">
    <property type="entry name" value="2-haloacid_dehalogenase"/>
    <property type="match status" value="1"/>
</dbReference>
<dbReference type="PANTHER" id="PTHR43316">
    <property type="entry name" value="HYDROLASE, HALOACID DELAHOGENASE-RELATED"/>
    <property type="match status" value="1"/>
</dbReference>
<organism evidence="3">
    <name type="scientific">Meiothermus ruber</name>
    <dbReference type="NCBI Taxonomy" id="277"/>
    <lineage>
        <taxon>Bacteria</taxon>
        <taxon>Thermotogati</taxon>
        <taxon>Deinococcota</taxon>
        <taxon>Deinococci</taxon>
        <taxon>Thermales</taxon>
        <taxon>Thermaceae</taxon>
        <taxon>Meiothermus</taxon>
    </lineage>
</organism>
<dbReference type="InterPro" id="IPR023214">
    <property type="entry name" value="HAD_sf"/>
</dbReference>
<accession>A0A7C3HEG1</accession>
<gene>
    <name evidence="3" type="ORF">ENS82_06385</name>
</gene>
<protein>
    <submittedName>
        <fullName evidence="3">Haloacid dehalogenase type II</fullName>
    </submittedName>
</protein>
<dbReference type="InterPro" id="IPR006439">
    <property type="entry name" value="HAD-SF_hydro_IA"/>
</dbReference>
<dbReference type="NCBIfam" id="TIGR01493">
    <property type="entry name" value="HAD-SF-IA-v2"/>
    <property type="match status" value="1"/>
</dbReference>
<evidence type="ECO:0000256" key="2">
    <source>
        <dbReference type="ARBA" id="ARBA00022801"/>
    </source>
</evidence>
<dbReference type="Gene3D" id="3.40.50.1000">
    <property type="entry name" value="HAD superfamily/HAD-like"/>
    <property type="match status" value="1"/>
</dbReference>
<name>A0A7C3HEG1_MEIRU</name>
<dbReference type="PANTHER" id="PTHR43316:SF3">
    <property type="entry name" value="HALOACID DEHALOGENASE, TYPE II (AFU_ORTHOLOGUE AFUA_2G07750)-RELATED"/>
    <property type="match status" value="1"/>
</dbReference>
<sequence length="230" mass="25810">MQVPFLLPLSMPRAVVFDAYATLFDVQGLSKVCEAIYPGRGATFAELWRRKQLEYTWLLSLMGQYQDFWTVTRMALHHSCKALVLPLSADHQAQLLESYLALEPYPEVPPVLRRLSGRFPLAILSNGTEEMLSKLLHHNRLEGYFSQILSVESVKTYKPHPKAYDLAVRAFFASPAEIVFVSSNGWDVAGAKASGFRVAWCNRTGAAPETHAPEPDWMVGSLEELESLLP</sequence>
<comment type="caution">
    <text evidence="3">The sequence shown here is derived from an EMBL/GenBank/DDBJ whole genome shotgun (WGS) entry which is preliminary data.</text>
</comment>
<dbReference type="NCBIfam" id="TIGR01428">
    <property type="entry name" value="HAD_type_II"/>
    <property type="match status" value="1"/>
</dbReference>
<dbReference type="CDD" id="cd02588">
    <property type="entry name" value="HAD_L2-DEX"/>
    <property type="match status" value="1"/>
</dbReference>
<dbReference type="AlphaFoldDB" id="A0A7C3HEG1"/>
<dbReference type="PRINTS" id="PR00413">
    <property type="entry name" value="HADHALOGNASE"/>
</dbReference>
<dbReference type="Gene3D" id="1.10.150.240">
    <property type="entry name" value="Putative phosphatase, domain 2"/>
    <property type="match status" value="1"/>
</dbReference>
<dbReference type="InterPro" id="IPR006328">
    <property type="entry name" value="2-HAD"/>
</dbReference>